<comment type="caution">
    <text evidence="1">The sequence shown here is derived from an EMBL/GenBank/DDBJ whole genome shotgun (WGS) entry which is preliminary data.</text>
</comment>
<dbReference type="EMBL" id="CAJVPT010012389">
    <property type="protein sequence ID" value="CAG8587212.1"/>
    <property type="molecule type" value="Genomic_DNA"/>
</dbReference>
<organism evidence="1 2">
    <name type="scientific">Acaulospora colombiana</name>
    <dbReference type="NCBI Taxonomy" id="27376"/>
    <lineage>
        <taxon>Eukaryota</taxon>
        <taxon>Fungi</taxon>
        <taxon>Fungi incertae sedis</taxon>
        <taxon>Mucoromycota</taxon>
        <taxon>Glomeromycotina</taxon>
        <taxon>Glomeromycetes</taxon>
        <taxon>Diversisporales</taxon>
        <taxon>Acaulosporaceae</taxon>
        <taxon>Acaulospora</taxon>
    </lineage>
</organism>
<dbReference type="Proteomes" id="UP000789525">
    <property type="component" value="Unassembled WGS sequence"/>
</dbReference>
<evidence type="ECO:0000313" key="2">
    <source>
        <dbReference type="Proteomes" id="UP000789525"/>
    </source>
</evidence>
<accession>A0ACA9MHL4</accession>
<evidence type="ECO:0000313" key="1">
    <source>
        <dbReference type="EMBL" id="CAG8587212.1"/>
    </source>
</evidence>
<gene>
    <name evidence="1" type="ORF">ACOLOM_LOCUS6192</name>
</gene>
<proteinExistence type="predicted"/>
<protein>
    <submittedName>
        <fullName evidence="1">10173_t:CDS:1</fullName>
    </submittedName>
</protein>
<sequence>MAVGAAKRLYMTTAVFIATAISSFLGLQVGQSIDGVQIITNDQIKFTAQAERSLPRAKRPTPPHLRPRVEKTCLTTAKAAAGRVATSLIMPTMRGQCAKHNMEFAGNASLRMSDGHCDALFCRIIAFKPQCKVSVLRTRYYSHLNQNFGRNVVGLNVTDARLLPALQVPNHARSYRHYGCTTKKVFQNMKAAYTSVDQIEGFSDLNSDDQDKVRAAWEAEAVAAEDIPPTAVAGAEDDESGPKKKPGRPRKKQKTDDGDDDDDEEEKPKKKKAAPRRKKKADSDDDADISPSEDDAGSDYGSGKKRKRGGGSKKSPKKKGNKDDDDY</sequence>
<keyword evidence="2" id="KW-1185">Reference proteome</keyword>
<name>A0ACA9MHL4_9GLOM</name>
<reference evidence="1" key="1">
    <citation type="submission" date="2021-06" db="EMBL/GenBank/DDBJ databases">
        <authorList>
            <person name="Kallberg Y."/>
            <person name="Tangrot J."/>
            <person name="Rosling A."/>
        </authorList>
    </citation>
    <scope>NUCLEOTIDE SEQUENCE</scope>
    <source>
        <strain evidence="1">CL356</strain>
    </source>
</reference>